<comment type="caution">
    <text evidence="11">The sequence shown here is derived from an EMBL/GenBank/DDBJ whole genome shotgun (WGS) entry which is preliminary data.</text>
</comment>
<dbReference type="AlphaFoldDB" id="A0A250XCB3"/>
<feature type="transmembrane region" description="Helical" evidence="10">
    <location>
        <begin position="171"/>
        <end position="196"/>
    </location>
</feature>
<evidence type="ECO:0000256" key="2">
    <source>
        <dbReference type="ARBA" id="ARBA00004922"/>
    </source>
</evidence>
<evidence type="ECO:0000256" key="7">
    <source>
        <dbReference type="ARBA" id="ARBA00022824"/>
    </source>
</evidence>
<keyword evidence="9 10" id="KW-0472">Membrane</keyword>
<keyword evidence="6 10" id="KW-0812">Transmembrane</keyword>
<feature type="transmembrane region" description="Helical" evidence="10">
    <location>
        <begin position="473"/>
        <end position="491"/>
    </location>
</feature>
<dbReference type="UniPathway" id="UPA00378"/>
<feature type="transmembrane region" description="Helical" evidence="10">
    <location>
        <begin position="304"/>
        <end position="325"/>
    </location>
</feature>
<accession>A0A250XCB3</accession>
<comment type="pathway">
    <text evidence="2 10">Protein modification; protein glycosylation.</text>
</comment>
<dbReference type="Proteomes" id="UP000232323">
    <property type="component" value="Unassembled WGS sequence"/>
</dbReference>
<name>A0A250XCB3_9CHLO</name>
<evidence type="ECO:0000256" key="9">
    <source>
        <dbReference type="ARBA" id="ARBA00023136"/>
    </source>
</evidence>
<proteinExistence type="inferred from homology"/>
<evidence type="ECO:0000256" key="8">
    <source>
        <dbReference type="ARBA" id="ARBA00022989"/>
    </source>
</evidence>
<dbReference type="STRING" id="1157962.A0A250XCB3"/>
<keyword evidence="5 10" id="KW-0808">Transferase</keyword>
<keyword evidence="4 10" id="KW-0328">Glycosyltransferase</keyword>
<feature type="transmembrane region" description="Helical" evidence="10">
    <location>
        <begin position="208"/>
        <end position="233"/>
    </location>
</feature>
<dbReference type="GO" id="GO:0042283">
    <property type="term" value="F:dolichyl pyrophosphate Glc1Man9GlcNAc2 alpha-1,3-glucosyltransferase activity"/>
    <property type="evidence" value="ECO:0007669"/>
    <property type="project" value="TreeGrafter"/>
</dbReference>
<comment type="similarity">
    <text evidence="3 10">Belongs to the ALG6/ALG8 glucosyltransferase family.</text>
</comment>
<protein>
    <recommendedName>
        <fullName evidence="10">Alpha-1,3-glucosyltransferase</fullName>
        <ecNumber evidence="10">2.4.1.-</ecNumber>
    </recommendedName>
</protein>
<gene>
    <name evidence="11" type="ORF">CEUSTIGMA_g8153.t1</name>
</gene>
<evidence type="ECO:0000256" key="6">
    <source>
        <dbReference type="ARBA" id="ARBA00022692"/>
    </source>
</evidence>
<keyword evidence="7 10" id="KW-0256">Endoplasmic reticulum</keyword>
<dbReference type="PANTHER" id="PTHR12413:SF2">
    <property type="entry name" value="DOLICHYL PYROPHOSPHATE GLC1MAN9GLCNAC2 ALPHA-1,3-GLUCOSYLTRANSFERASE-RELATED"/>
    <property type="match status" value="1"/>
</dbReference>
<dbReference type="EC" id="2.4.1.-" evidence="10"/>
<feature type="transmembrane region" description="Helical" evidence="10">
    <location>
        <begin position="443"/>
        <end position="467"/>
    </location>
</feature>
<dbReference type="PANTHER" id="PTHR12413">
    <property type="entry name" value="DOLICHYL GLYCOSYLTRANSFERASE"/>
    <property type="match status" value="1"/>
</dbReference>
<organism evidence="11 12">
    <name type="scientific">Chlamydomonas eustigma</name>
    <dbReference type="NCBI Taxonomy" id="1157962"/>
    <lineage>
        <taxon>Eukaryota</taxon>
        <taxon>Viridiplantae</taxon>
        <taxon>Chlorophyta</taxon>
        <taxon>core chlorophytes</taxon>
        <taxon>Chlorophyceae</taxon>
        <taxon>CS clade</taxon>
        <taxon>Chlamydomonadales</taxon>
        <taxon>Chlamydomonadaceae</taxon>
        <taxon>Chlamydomonas</taxon>
    </lineage>
</organism>
<keyword evidence="12" id="KW-1185">Reference proteome</keyword>
<dbReference type="Pfam" id="PF03155">
    <property type="entry name" value="Alg6_Alg8"/>
    <property type="match status" value="1"/>
</dbReference>
<comment type="subcellular location">
    <subcellularLocation>
        <location evidence="1 10">Endoplasmic reticulum membrane</location>
        <topology evidence="1 10">Multi-pass membrane protein</topology>
    </subcellularLocation>
</comment>
<dbReference type="GO" id="GO:0006487">
    <property type="term" value="P:protein N-linked glycosylation"/>
    <property type="evidence" value="ECO:0007669"/>
    <property type="project" value="TreeGrafter"/>
</dbReference>
<evidence type="ECO:0000256" key="10">
    <source>
        <dbReference type="RuleBase" id="RU363110"/>
    </source>
</evidence>
<evidence type="ECO:0000313" key="12">
    <source>
        <dbReference type="Proteomes" id="UP000232323"/>
    </source>
</evidence>
<sequence length="508" mass="57064">MNLEYVQISLLVTALKIALIPSYRSTDFEVHRNWLAITHSLSLSEWYTEDTSVWTLDYPPFFAWFEWLLSHVAHWVDPEMLVVTNLEYASVETVVFQRMTVIASDLMLITAAYFIAKAHPDRIAGGPLMFLLIVGNAGLLLVDHIHFQYNGMLLGILLWSIHLIQQQQDFLACLVFAILLNMKHLFAYCGPVYLVYTLRHYCTGRYSVLKLLAVGVMVMAVFAASFGPFIYLGQIEEVMSRLFPFGRGLTHAYWAANFWALYSFSDKLLVVVLPRAFNIAVDVAEGHLAGGQVGVSRFAVLPQIAPRHTVLLVLLSLVPCLWSLARKPDPSRFASALAYSALCGFMFGYHVHEKAILMALVPLTVWVASPSATIAHKCHFMLLSTAGLHALLPLLNQPQEYLAKILLVVLYLYVVYSTVLCHENRKTSALVGRTRPKPMSLHPAYVAYMIGSAVLQIFCTLFCGSRLQESFPFLPLMLTSVYCALGVSWVWTGMIYSYSFQGFENGGY</sequence>
<feature type="transmembrane region" description="Helical" evidence="10">
    <location>
        <begin position="123"/>
        <end position="141"/>
    </location>
</feature>
<evidence type="ECO:0000256" key="3">
    <source>
        <dbReference type="ARBA" id="ARBA00008715"/>
    </source>
</evidence>
<dbReference type="OrthoDB" id="1689333at2759"/>
<evidence type="ECO:0000256" key="5">
    <source>
        <dbReference type="ARBA" id="ARBA00022679"/>
    </source>
</evidence>
<dbReference type="EMBL" id="BEGY01000056">
    <property type="protein sequence ID" value="GAX80718.1"/>
    <property type="molecule type" value="Genomic_DNA"/>
</dbReference>
<dbReference type="InterPro" id="IPR004856">
    <property type="entry name" value="Glyco_trans_ALG6/ALG8"/>
</dbReference>
<evidence type="ECO:0000313" key="11">
    <source>
        <dbReference type="EMBL" id="GAX80718.1"/>
    </source>
</evidence>
<evidence type="ECO:0000256" key="1">
    <source>
        <dbReference type="ARBA" id="ARBA00004477"/>
    </source>
</evidence>
<feature type="transmembrane region" description="Helical" evidence="10">
    <location>
        <begin position="95"/>
        <end position="116"/>
    </location>
</feature>
<reference evidence="11 12" key="1">
    <citation type="submission" date="2017-08" db="EMBL/GenBank/DDBJ databases">
        <title>Acidophilic green algal genome provides insights into adaptation to an acidic environment.</title>
        <authorList>
            <person name="Hirooka S."/>
            <person name="Hirose Y."/>
            <person name="Kanesaki Y."/>
            <person name="Higuchi S."/>
            <person name="Fujiwara T."/>
            <person name="Onuma R."/>
            <person name="Era A."/>
            <person name="Ohbayashi R."/>
            <person name="Uzuka A."/>
            <person name="Nozaki H."/>
            <person name="Yoshikawa H."/>
            <person name="Miyagishima S.Y."/>
        </authorList>
    </citation>
    <scope>NUCLEOTIDE SEQUENCE [LARGE SCALE GENOMIC DNA]</scope>
    <source>
        <strain evidence="11 12">NIES-2499</strain>
    </source>
</reference>
<dbReference type="GO" id="GO:0005789">
    <property type="term" value="C:endoplasmic reticulum membrane"/>
    <property type="evidence" value="ECO:0007669"/>
    <property type="project" value="UniProtKB-SubCell"/>
</dbReference>
<evidence type="ECO:0000256" key="4">
    <source>
        <dbReference type="ARBA" id="ARBA00022676"/>
    </source>
</evidence>
<keyword evidence="8 10" id="KW-1133">Transmembrane helix</keyword>
<feature type="transmembrane region" description="Helical" evidence="10">
    <location>
        <begin position="332"/>
        <end position="349"/>
    </location>
</feature>
<feature type="transmembrane region" description="Helical" evidence="10">
    <location>
        <begin position="401"/>
        <end position="422"/>
    </location>
</feature>